<dbReference type="Proteomes" id="UP001362999">
    <property type="component" value="Unassembled WGS sequence"/>
</dbReference>
<proteinExistence type="predicted"/>
<evidence type="ECO:0000256" key="1">
    <source>
        <dbReference type="SAM" id="MobiDB-lite"/>
    </source>
</evidence>
<protein>
    <submittedName>
        <fullName evidence="2">Uncharacterized protein</fullName>
    </submittedName>
</protein>
<reference evidence="2 3" key="1">
    <citation type="journal article" date="2024" name="J Genomics">
        <title>Draft genome sequencing and assembly of Favolaschia claudopus CIRM-BRFM 2984 isolated from oak limbs.</title>
        <authorList>
            <person name="Navarro D."/>
            <person name="Drula E."/>
            <person name="Chaduli D."/>
            <person name="Cazenave R."/>
            <person name="Ahrendt S."/>
            <person name="Wang J."/>
            <person name="Lipzen A."/>
            <person name="Daum C."/>
            <person name="Barry K."/>
            <person name="Grigoriev I.V."/>
            <person name="Favel A."/>
            <person name="Rosso M.N."/>
            <person name="Martin F."/>
        </authorList>
    </citation>
    <scope>NUCLEOTIDE SEQUENCE [LARGE SCALE GENOMIC DNA]</scope>
    <source>
        <strain evidence="2 3">CIRM-BRFM 2984</strain>
    </source>
</reference>
<dbReference type="EMBL" id="JAWWNJ010000050">
    <property type="protein sequence ID" value="KAK7016687.1"/>
    <property type="molecule type" value="Genomic_DNA"/>
</dbReference>
<keyword evidence="3" id="KW-1185">Reference proteome</keyword>
<evidence type="ECO:0000313" key="2">
    <source>
        <dbReference type="EMBL" id="KAK7016687.1"/>
    </source>
</evidence>
<name>A0AAW0AT67_9AGAR</name>
<comment type="caution">
    <text evidence="2">The sequence shown here is derived from an EMBL/GenBank/DDBJ whole genome shotgun (WGS) entry which is preliminary data.</text>
</comment>
<sequence length="162" mass="18558">MSYVRTWALKVLARAVRNNLTRAGFEYEVDDASQDPMRRAVRNNLTRAGFEYEVDDASQDPMKKAHWIQAHPQYVLREVWSNRNEWLDKTNKDPPTTNNNSGDSDDHGGEDDGQGGEDDDDDDKTSDSEDDSERARPRNAPSKRPRSSTAHNCYLLQIILYL</sequence>
<gene>
    <name evidence="2" type="ORF">R3P38DRAFT_2785856</name>
</gene>
<organism evidence="2 3">
    <name type="scientific">Favolaschia claudopus</name>
    <dbReference type="NCBI Taxonomy" id="2862362"/>
    <lineage>
        <taxon>Eukaryota</taxon>
        <taxon>Fungi</taxon>
        <taxon>Dikarya</taxon>
        <taxon>Basidiomycota</taxon>
        <taxon>Agaricomycotina</taxon>
        <taxon>Agaricomycetes</taxon>
        <taxon>Agaricomycetidae</taxon>
        <taxon>Agaricales</taxon>
        <taxon>Marasmiineae</taxon>
        <taxon>Mycenaceae</taxon>
        <taxon>Favolaschia</taxon>
    </lineage>
</organism>
<feature type="compositionally biased region" description="Low complexity" evidence="1">
    <location>
        <begin position="93"/>
        <end position="102"/>
    </location>
</feature>
<feature type="compositionally biased region" description="Acidic residues" evidence="1">
    <location>
        <begin position="108"/>
        <end position="132"/>
    </location>
</feature>
<dbReference type="AlphaFoldDB" id="A0AAW0AT67"/>
<accession>A0AAW0AT67</accession>
<evidence type="ECO:0000313" key="3">
    <source>
        <dbReference type="Proteomes" id="UP001362999"/>
    </source>
</evidence>
<feature type="region of interest" description="Disordered" evidence="1">
    <location>
        <begin position="86"/>
        <end position="150"/>
    </location>
</feature>